<gene>
    <name evidence="2" type="ORF">CE169_06210</name>
</gene>
<dbReference type="EMBL" id="NJNR01000029">
    <property type="protein sequence ID" value="RDX08256.1"/>
    <property type="molecule type" value="Genomic_DNA"/>
</dbReference>
<dbReference type="Pfam" id="PF06114">
    <property type="entry name" value="Peptidase_M78"/>
    <property type="match status" value="1"/>
</dbReference>
<reference evidence="2 3" key="1">
    <citation type="journal article" date="2017" name="Anaerobe">
        <title>Quantification, isolation and characterization of Bifidobacterium from the vaginal microbiomes of reproductive aged women.</title>
        <authorList>
            <person name="Freitas A.C."/>
            <person name="Hill J.E."/>
        </authorList>
    </citation>
    <scope>NUCLEOTIDE SEQUENCE [LARGE SCALE GENOMIC DNA]</scope>
    <source>
        <strain evidence="2 3">N6D05</strain>
    </source>
</reference>
<accession>A0A3D8TYV4</accession>
<evidence type="ECO:0000259" key="1">
    <source>
        <dbReference type="Pfam" id="PF06114"/>
    </source>
</evidence>
<evidence type="ECO:0000313" key="3">
    <source>
        <dbReference type="Proteomes" id="UP000257074"/>
    </source>
</evidence>
<dbReference type="Gene3D" id="1.10.10.2910">
    <property type="match status" value="1"/>
</dbReference>
<organism evidence="2 3">
    <name type="scientific">Bifidobacterium longum</name>
    <dbReference type="NCBI Taxonomy" id="216816"/>
    <lineage>
        <taxon>Bacteria</taxon>
        <taxon>Bacillati</taxon>
        <taxon>Actinomycetota</taxon>
        <taxon>Actinomycetes</taxon>
        <taxon>Bifidobacteriales</taxon>
        <taxon>Bifidobacteriaceae</taxon>
        <taxon>Bifidobacterium</taxon>
    </lineage>
</organism>
<sequence length="131" mass="15144">MSYGRMRMALYDVAPELNVSSALLPGILDGIYCLETNTILIDRRITYTRKRCTLVHELVHWRHGDDTTSGCMGGKMERRCRRETAILLIDPAEYALAERMYDGDPYQMAAELNVTVQIIEDYRALLYEHVR</sequence>
<evidence type="ECO:0000313" key="2">
    <source>
        <dbReference type="EMBL" id="RDX08256.1"/>
    </source>
</evidence>
<comment type="caution">
    <text evidence="2">The sequence shown here is derived from an EMBL/GenBank/DDBJ whole genome shotgun (WGS) entry which is preliminary data.</text>
</comment>
<feature type="domain" description="IrrE N-terminal-like" evidence="1">
    <location>
        <begin position="36"/>
        <end position="119"/>
    </location>
</feature>
<dbReference type="AlphaFoldDB" id="A0A3D8TYV4"/>
<dbReference type="Proteomes" id="UP000257074">
    <property type="component" value="Unassembled WGS sequence"/>
</dbReference>
<dbReference type="InterPro" id="IPR010359">
    <property type="entry name" value="IrrE_HExxH"/>
</dbReference>
<proteinExistence type="predicted"/>
<protein>
    <recommendedName>
        <fullName evidence="1">IrrE N-terminal-like domain-containing protein</fullName>
    </recommendedName>
</protein>
<name>A0A3D8TYV4_BIFLN</name>